<keyword evidence="16" id="KW-1185">Reference proteome</keyword>
<dbReference type="PROSITE" id="PS00184">
    <property type="entry name" value="GARS"/>
    <property type="match status" value="1"/>
</dbReference>
<dbReference type="SMART" id="SM01209">
    <property type="entry name" value="GARS_A"/>
    <property type="match status" value="1"/>
</dbReference>
<evidence type="ECO:0000259" key="14">
    <source>
        <dbReference type="PROSITE" id="PS50975"/>
    </source>
</evidence>
<dbReference type="Gene3D" id="3.30.470.20">
    <property type="entry name" value="ATP-grasp fold, B domain"/>
    <property type="match status" value="1"/>
</dbReference>
<evidence type="ECO:0000313" key="15">
    <source>
        <dbReference type="EMBL" id="GJD43776.1"/>
    </source>
</evidence>
<protein>
    <recommendedName>
        <fullName evidence="4 12">Phosphoribosylamine--glycine ligase</fullName>
        <ecNumber evidence="4 12">6.3.4.13</ecNumber>
    </recommendedName>
    <alternativeName>
        <fullName evidence="12">GARS</fullName>
    </alternativeName>
    <alternativeName>
        <fullName evidence="10 12">Glycinamide ribonucleotide synthetase</fullName>
    </alternativeName>
    <alternativeName>
        <fullName evidence="11 12">Phosphoribosylglycinamide synthetase</fullName>
    </alternativeName>
</protein>
<accession>A0ABQ4QG82</accession>
<dbReference type="InterPro" id="IPR020560">
    <property type="entry name" value="PRibGlycinamide_synth_C-dom"/>
</dbReference>
<evidence type="ECO:0000256" key="6">
    <source>
        <dbReference type="ARBA" id="ARBA00022741"/>
    </source>
</evidence>
<evidence type="ECO:0000256" key="1">
    <source>
        <dbReference type="ARBA" id="ARBA00001936"/>
    </source>
</evidence>
<comment type="cofactor">
    <cofactor evidence="1">
        <name>Mn(2+)</name>
        <dbReference type="ChEBI" id="CHEBI:29035"/>
    </cofactor>
</comment>
<dbReference type="SUPFAM" id="SSF52440">
    <property type="entry name" value="PreATP-grasp domain"/>
    <property type="match status" value="1"/>
</dbReference>
<evidence type="ECO:0000256" key="10">
    <source>
        <dbReference type="ARBA" id="ARBA00042242"/>
    </source>
</evidence>
<gene>
    <name evidence="12 15" type="primary">purD</name>
    <name evidence="15" type="ORF">AFCDBAGC_1630</name>
</gene>
<dbReference type="PANTHER" id="PTHR43472:SF1">
    <property type="entry name" value="PHOSPHORIBOSYLAMINE--GLYCINE LIGASE, CHLOROPLASTIC"/>
    <property type="match status" value="1"/>
</dbReference>
<dbReference type="InterPro" id="IPR016185">
    <property type="entry name" value="PreATP-grasp_dom_sf"/>
</dbReference>
<keyword evidence="7 12" id="KW-0658">Purine biosynthesis</keyword>
<dbReference type="Gene3D" id="3.30.1490.20">
    <property type="entry name" value="ATP-grasp fold, A domain"/>
    <property type="match status" value="1"/>
</dbReference>
<dbReference type="Gene3D" id="3.40.50.20">
    <property type="match status" value="1"/>
</dbReference>
<evidence type="ECO:0000256" key="4">
    <source>
        <dbReference type="ARBA" id="ARBA00013255"/>
    </source>
</evidence>
<evidence type="ECO:0000256" key="13">
    <source>
        <dbReference type="PROSITE-ProRule" id="PRU00409"/>
    </source>
</evidence>
<dbReference type="EMBL" id="BPQG01000022">
    <property type="protein sequence ID" value="GJD43776.1"/>
    <property type="molecule type" value="Genomic_DNA"/>
</dbReference>
<dbReference type="PROSITE" id="PS50975">
    <property type="entry name" value="ATP_GRASP"/>
    <property type="match status" value="1"/>
</dbReference>
<dbReference type="SUPFAM" id="SSF51246">
    <property type="entry name" value="Rudiment single hybrid motif"/>
    <property type="match status" value="1"/>
</dbReference>
<dbReference type="PANTHER" id="PTHR43472">
    <property type="entry name" value="PHOSPHORIBOSYLAMINE--GLYCINE LIGASE"/>
    <property type="match status" value="1"/>
</dbReference>
<dbReference type="InterPro" id="IPR020559">
    <property type="entry name" value="PRibGlycinamide_synth_CS"/>
</dbReference>
<comment type="similarity">
    <text evidence="9 12">Belongs to the GARS family.</text>
</comment>
<proteinExistence type="inferred from homology"/>
<evidence type="ECO:0000256" key="12">
    <source>
        <dbReference type="HAMAP-Rule" id="MF_00138"/>
    </source>
</evidence>
<dbReference type="EC" id="6.3.4.13" evidence="4 12"/>
<dbReference type="SMART" id="SM01210">
    <property type="entry name" value="GARS_C"/>
    <property type="match status" value="1"/>
</dbReference>
<comment type="cofactor">
    <cofactor evidence="2">
        <name>Mg(2+)</name>
        <dbReference type="ChEBI" id="CHEBI:18420"/>
    </cofactor>
</comment>
<dbReference type="InterPro" id="IPR011761">
    <property type="entry name" value="ATP-grasp"/>
</dbReference>
<evidence type="ECO:0000256" key="5">
    <source>
        <dbReference type="ARBA" id="ARBA00022598"/>
    </source>
</evidence>
<dbReference type="Gene3D" id="3.90.600.10">
    <property type="entry name" value="Phosphoribosylglycinamide synthetase, C-terminal domain"/>
    <property type="match status" value="1"/>
</dbReference>
<dbReference type="Pfam" id="PF02844">
    <property type="entry name" value="GARS_N"/>
    <property type="match status" value="1"/>
</dbReference>
<keyword evidence="8 13" id="KW-0067">ATP-binding</keyword>
<comment type="caution">
    <text evidence="15">The sequence shown here is derived from an EMBL/GenBank/DDBJ whole genome shotgun (WGS) entry which is preliminary data.</text>
</comment>
<dbReference type="SUPFAM" id="SSF56059">
    <property type="entry name" value="Glutathione synthetase ATP-binding domain-like"/>
    <property type="match status" value="1"/>
</dbReference>
<evidence type="ECO:0000256" key="9">
    <source>
        <dbReference type="ARBA" id="ARBA00038345"/>
    </source>
</evidence>
<name>A0ABQ4QG82_9HYPH</name>
<dbReference type="GO" id="GO:0016874">
    <property type="term" value="F:ligase activity"/>
    <property type="evidence" value="ECO:0007669"/>
    <property type="project" value="UniProtKB-KW"/>
</dbReference>
<reference evidence="15 16" key="1">
    <citation type="journal article" date="2021" name="Front. Microbiol.">
        <title>Comprehensive Comparative Genomics and Phenotyping of Methylobacterium Species.</title>
        <authorList>
            <person name="Alessa O."/>
            <person name="Ogura Y."/>
            <person name="Fujitani Y."/>
            <person name="Takami H."/>
            <person name="Hayashi T."/>
            <person name="Sahin N."/>
            <person name="Tani A."/>
        </authorList>
    </citation>
    <scope>NUCLEOTIDE SEQUENCE [LARGE SCALE GENOMIC DNA]</scope>
    <source>
        <strain evidence="15 16">DSM 23679</strain>
    </source>
</reference>
<dbReference type="InterPro" id="IPR020562">
    <property type="entry name" value="PRibGlycinamide_synth_N"/>
</dbReference>
<dbReference type="RefSeq" id="WP_147831381.1">
    <property type="nucleotide sequence ID" value="NZ_BPQG01000022.1"/>
</dbReference>
<evidence type="ECO:0000256" key="7">
    <source>
        <dbReference type="ARBA" id="ARBA00022755"/>
    </source>
</evidence>
<dbReference type="InterPro" id="IPR020561">
    <property type="entry name" value="PRibGlycinamid_synth_ATP-grasp"/>
</dbReference>
<dbReference type="InterPro" id="IPR011054">
    <property type="entry name" value="Rudment_hybrid_motif"/>
</dbReference>
<dbReference type="HAMAP" id="MF_00138">
    <property type="entry name" value="GARS"/>
    <property type="match status" value="1"/>
</dbReference>
<dbReference type="InterPro" id="IPR013815">
    <property type="entry name" value="ATP_grasp_subdomain_1"/>
</dbReference>
<comment type="catalytic activity">
    <reaction evidence="12">
        <text>5-phospho-beta-D-ribosylamine + glycine + ATP = N(1)-(5-phospho-beta-D-ribosyl)glycinamide + ADP + phosphate + H(+)</text>
        <dbReference type="Rhea" id="RHEA:17453"/>
        <dbReference type="ChEBI" id="CHEBI:15378"/>
        <dbReference type="ChEBI" id="CHEBI:30616"/>
        <dbReference type="ChEBI" id="CHEBI:43474"/>
        <dbReference type="ChEBI" id="CHEBI:57305"/>
        <dbReference type="ChEBI" id="CHEBI:58681"/>
        <dbReference type="ChEBI" id="CHEBI:143788"/>
        <dbReference type="ChEBI" id="CHEBI:456216"/>
        <dbReference type="EC" id="6.3.4.13"/>
    </reaction>
</comment>
<keyword evidence="5 12" id="KW-0436">Ligase</keyword>
<dbReference type="InterPro" id="IPR000115">
    <property type="entry name" value="PRibGlycinamide_synth"/>
</dbReference>
<keyword evidence="6 13" id="KW-0547">Nucleotide-binding</keyword>
<dbReference type="InterPro" id="IPR037123">
    <property type="entry name" value="PRibGlycinamide_synth_C_sf"/>
</dbReference>
<evidence type="ECO:0000256" key="3">
    <source>
        <dbReference type="ARBA" id="ARBA00005174"/>
    </source>
</evidence>
<dbReference type="Proteomes" id="UP001055117">
    <property type="component" value="Unassembled WGS sequence"/>
</dbReference>
<sequence>MNILLVGNGGREHALAYALAKSPLCTRLFTAPGNPGTARHGENRPELDVADHGAVRAFCEAERVGLVVIGPEAPLVAGLVDDLTRAGIRAFGPTRAAAQLEGSKGFTKALCSERGIPTAGYGRFAALDPALAHVRAKGAPIVVKADGLAAGKGVTVAETVEQAEGALRALFADAGAEVVIEECMFGEEASFFALCDGTRAIAMGTAQDHKRVFDGDRGPNTGGMGAYSPAGIVTPAIERTVMETIIQPTLDGMRARGTPFTGILYAGLMLTADGPKLIEYNTRFGDPEAQVLMPRLASDLVPALLSACDGNLAGVSLEFDASRAALTVVMAAAGYPGTVVRGSTIRGIADAERDGALVFQAGTRAEGEAILADGGRVLAVTALGDSVLEAQARAYAAVARIDWPEGFCRRDIGQRAVAREVAGQGI</sequence>
<evidence type="ECO:0000256" key="11">
    <source>
        <dbReference type="ARBA" id="ARBA00042864"/>
    </source>
</evidence>
<dbReference type="Pfam" id="PF01071">
    <property type="entry name" value="GARS_A"/>
    <property type="match status" value="1"/>
</dbReference>
<feature type="domain" description="ATP-grasp" evidence="14">
    <location>
        <begin position="108"/>
        <end position="309"/>
    </location>
</feature>
<dbReference type="Pfam" id="PF02843">
    <property type="entry name" value="GARS_C"/>
    <property type="match status" value="1"/>
</dbReference>
<organism evidence="15 16">
    <name type="scientific">Methylobacterium cerastii</name>
    <dbReference type="NCBI Taxonomy" id="932741"/>
    <lineage>
        <taxon>Bacteria</taxon>
        <taxon>Pseudomonadati</taxon>
        <taxon>Pseudomonadota</taxon>
        <taxon>Alphaproteobacteria</taxon>
        <taxon>Hyphomicrobiales</taxon>
        <taxon>Methylobacteriaceae</taxon>
        <taxon>Methylobacterium</taxon>
    </lineage>
</organism>
<dbReference type="NCBIfam" id="TIGR00877">
    <property type="entry name" value="purD"/>
    <property type="match status" value="1"/>
</dbReference>
<evidence type="ECO:0000313" key="16">
    <source>
        <dbReference type="Proteomes" id="UP001055117"/>
    </source>
</evidence>
<evidence type="ECO:0000256" key="8">
    <source>
        <dbReference type="ARBA" id="ARBA00022840"/>
    </source>
</evidence>
<comment type="pathway">
    <text evidence="3 12">Purine metabolism; IMP biosynthesis via de novo pathway; N(1)-(5-phospho-D-ribosyl)glycinamide from 5-phospho-alpha-D-ribose 1-diphosphate: step 2/2.</text>
</comment>
<evidence type="ECO:0000256" key="2">
    <source>
        <dbReference type="ARBA" id="ARBA00001946"/>
    </source>
</evidence>